<dbReference type="GO" id="GO:0003700">
    <property type="term" value="F:DNA-binding transcription factor activity"/>
    <property type="evidence" value="ECO:0007669"/>
    <property type="project" value="InterPro"/>
</dbReference>
<feature type="domain" description="AP2/ERF" evidence="4">
    <location>
        <begin position="129"/>
        <end position="184"/>
    </location>
</feature>
<dbReference type="PROSITE" id="PS51032">
    <property type="entry name" value="AP2_ERF"/>
    <property type="match status" value="1"/>
</dbReference>
<evidence type="ECO:0000313" key="5">
    <source>
        <dbReference type="EMBL" id="AAQ15315.1"/>
    </source>
</evidence>
<dbReference type="InterPro" id="IPR044925">
    <property type="entry name" value="His-Me_finger_sf"/>
</dbReference>
<reference evidence="5 6" key="5">
    <citation type="journal article" date="2002" name="J. Bacteriol.">
        <title>Snapshot of the genome of the pseudo-T-even bacteriophage RB49.</title>
        <authorList>
            <person name="Desplats C."/>
            <person name="Dez C."/>
            <person name="Tetart F."/>
            <person name="Eleaume H."/>
            <person name="Krisch H.M."/>
        </authorList>
    </citation>
    <scope>NUCLEOTIDE SEQUENCE</scope>
</reference>
<dbReference type="GO" id="GO:0003677">
    <property type="term" value="F:DNA binding"/>
    <property type="evidence" value="ECO:0007669"/>
    <property type="project" value="UniProtKB-KW"/>
</dbReference>
<keyword evidence="3" id="KW-0804">Transcription</keyword>
<dbReference type="SUPFAM" id="SSF54060">
    <property type="entry name" value="His-Me finger endonucleases"/>
    <property type="match status" value="1"/>
</dbReference>
<dbReference type="EMBL" id="AY343333">
    <property type="protein sequence ID" value="AAQ15315.1"/>
    <property type="molecule type" value="Genomic_DNA"/>
</dbReference>
<keyword evidence="2" id="KW-0238">DNA-binding</keyword>
<dbReference type="Proteomes" id="UP000000878">
    <property type="component" value="Segment"/>
</dbReference>
<dbReference type="InterPro" id="IPR036955">
    <property type="entry name" value="AP2/ERF_dom_sf"/>
</dbReference>
<keyword evidence="6" id="KW-1185">Reference proteome</keyword>
<accession>Q7Y3T2</accession>
<dbReference type="InterPro" id="IPR003615">
    <property type="entry name" value="HNH_nuc"/>
</dbReference>
<dbReference type="Gene3D" id="3.90.75.20">
    <property type="match status" value="1"/>
</dbReference>
<reference evidence="5 6" key="1">
    <citation type="journal article" date="1997" name="J. Mol. Biol.">
        <title>The genome of the pseudo T-even bacteriophages, a diverse group that resembles T4.</title>
        <authorList>
            <person name="Monod C."/>
            <person name="Repoila F."/>
            <person name="Kutateladze M."/>
            <person name="Tetart F."/>
            <person name="Krisch H.M."/>
        </authorList>
    </citation>
    <scope>NUCLEOTIDE SEQUENCE [LARGE SCALE GENOMIC DNA]</scope>
</reference>
<dbReference type="InterPro" id="IPR016177">
    <property type="entry name" value="DNA-bd_dom_sf"/>
</dbReference>
<evidence type="ECO:0000256" key="2">
    <source>
        <dbReference type="ARBA" id="ARBA00023125"/>
    </source>
</evidence>
<organism evidence="5 6">
    <name type="scientific">Escherichia phage RB49</name>
    <name type="common">Bacteriophage RB49</name>
    <dbReference type="NCBI Taxonomy" id="50948"/>
    <lineage>
        <taxon>Viruses</taxon>
        <taxon>Duplodnaviria</taxon>
        <taxon>Heunggongvirae</taxon>
        <taxon>Uroviricota</taxon>
        <taxon>Caudoviricetes</taxon>
        <taxon>Pantevenvirales</taxon>
        <taxon>Straboviridae</taxon>
        <taxon>Krischvirus</taxon>
        <taxon>Krischvirus RB49</taxon>
    </lineage>
</organism>
<name>Q7Y3T2_BPRB4</name>
<dbReference type="Pfam" id="PF13392">
    <property type="entry name" value="HNH_3"/>
    <property type="match status" value="1"/>
</dbReference>
<gene>
    <name evidence="5" type="ORF">RB49ORF040c</name>
</gene>
<evidence type="ECO:0000259" key="4">
    <source>
        <dbReference type="PROSITE" id="PS51032"/>
    </source>
</evidence>
<dbReference type="InterPro" id="IPR001471">
    <property type="entry name" value="AP2/ERF_dom"/>
</dbReference>
<evidence type="ECO:0000256" key="3">
    <source>
        <dbReference type="ARBA" id="ARBA00023163"/>
    </source>
</evidence>
<sequence>MSRRSKLWDEETQRIIRERYRHDDEGILYHLKNSRAGGKNYEGKFYKAGDKVKTFKSQDHLQIAIVMDNGRVLKPYVHRVVWFLEHGTQPEIIDHIDRNPLNNAPRNLRESDAKKNACNVGKYKNKASKYKGVSWHKHTKKWVARIRNNDKLISLGYYVNEEDAARAYDKAVDLYFGEYGVKNF</sequence>
<reference evidence="6" key="6">
    <citation type="journal article" date="2003" name="Res. Microbiol.">
        <title>The diversity and evolution of the T4-type bacteriophages.</title>
        <authorList>
            <person name="Desplats C."/>
            <person name="Krisch H.M."/>
        </authorList>
    </citation>
    <scope>NUCLEOTIDE SEQUENCE [LARGE SCALE GENOMIC DNA]</scope>
</reference>
<proteinExistence type="predicted"/>
<evidence type="ECO:0000313" key="6">
    <source>
        <dbReference type="Proteomes" id="UP000000878"/>
    </source>
</evidence>
<organismHost>
    <name type="scientific">Escherichia coli</name>
    <dbReference type="NCBI Taxonomy" id="562"/>
</organismHost>
<protein>
    <recommendedName>
        <fullName evidence="4">AP2/ERF domain-containing protein</fullName>
    </recommendedName>
</protein>
<reference evidence="6" key="3">
    <citation type="journal article" date="2001" name="J. Bacteriol.">
        <title>Phylogeny of the major head and tail genes of the wide-ranging T4-type bacteriophages.</title>
        <authorList>
            <person name="Tetart F."/>
            <person name="Desplats C."/>
            <person name="Kutateladze M."/>
            <person name="Monod C."/>
            <person name="Ackermann H.W."/>
            <person name="Krisch H.M."/>
        </authorList>
    </citation>
    <scope>NUCLEOTIDE SEQUENCE</scope>
</reference>
<dbReference type="SMART" id="SM00380">
    <property type="entry name" value="AP2"/>
    <property type="match status" value="1"/>
</dbReference>
<evidence type="ECO:0000256" key="1">
    <source>
        <dbReference type="ARBA" id="ARBA00023015"/>
    </source>
</evidence>
<reference evidence="5 6" key="2">
    <citation type="journal article" date="2000" name="Annu. Rev. Genet.">
        <title>Genetic analysis of bacteriophage-encoded cochaperonins.</title>
        <authorList>
            <person name="Ang D."/>
            <person name="Keppel F."/>
            <person name="Klein G."/>
            <person name="Richardson A."/>
            <person name="Georgopoulos C."/>
        </authorList>
    </citation>
    <scope>NUCLEOTIDE SEQUENCE [LARGE SCALE GENOMIC DNA]</scope>
</reference>
<dbReference type="SUPFAM" id="SSF54171">
    <property type="entry name" value="DNA-binding domain"/>
    <property type="match status" value="1"/>
</dbReference>
<dbReference type="RefSeq" id="NP_891611.1">
    <property type="nucleotide sequence ID" value="NC_005066.1"/>
</dbReference>
<keyword evidence="1" id="KW-0805">Transcription regulation</keyword>
<dbReference type="KEGG" id="vg:1725274"/>
<dbReference type="Gene3D" id="3.30.730.10">
    <property type="entry name" value="AP2/ERF domain"/>
    <property type="match status" value="1"/>
</dbReference>
<reference evidence="6" key="4">
    <citation type="journal article" date="2001" name="J. Biol. Chem.">
        <title>Pseudo-T-even bacteriophage RB49 encodes CocO, a cochaperonin for GroEL, which can substitute for Escherichia coli's GroES and bacteriophage T4's Gp31.</title>
        <authorList>
            <person name="Ang D."/>
            <person name="Richardson A."/>
            <person name="Mayer M.P."/>
            <person name="Keppel F."/>
            <person name="Krisch H."/>
            <person name="Georgopoulos C."/>
        </authorList>
    </citation>
    <scope>NUCLEOTIDE SEQUENCE [LARGE SCALE GENOMIC DNA]</scope>
</reference>
<dbReference type="Pfam" id="PF00847">
    <property type="entry name" value="AP2"/>
    <property type="match status" value="1"/>
</dbReference>